<dbReference type="PANTHER" id="PTHR30189:SF1">
    <property type="entry name" value="LPS-ASSEMBLY PROTEIN LPTD"/>
    <property type="match status" value="1"/>
</dbReference>
<dbReference type="PANTHER" id="PTHR30189">
    <property type="entry name" value="LPS-ASSEMBLY PROTEIN"/>
    <property type="match status" value="1"/>
</dbReference>
<keyword evidence="1" id="KW-0998">Cell outer membrane</keyword>
<organism evidence="4">
    <name type="scientific">marine metagenome</name>
    <dbReference type="NCBI Taxonomy" id="408172"/>
    <lineage>
        <taxon>unclassified sequences</taxon>
        <taxon>metagenomes</taxon>
        <taxon>ecological metagenomes</taxon>
    </lineage>
</organism>
<feature type="domain" description="Organic solvent tolerance-like N-terminal" evidence="2">
    <location>
        <begin position="66"/>
        <end position="199"/>
    </location>
</feature>
<dbReference type="Gene3D" id="2.60.450.10">
    <property type="entry name" value="Lipopolysaccharide (LPS) transport protein A like domain"/>
    <property type="match status" value="2"/>
</dbReference>
<proteinExistence type="predicted"/>
<dbReference type="Pfam" id="PF19838">
    <property type="entry name" value="LptD_2"/>
    <property type="match status" value="1"/>
</dbReference>
<dbReference type="GO" id="GO:1990351">
    <property type="term" value="C:transporter complex"/>
    <property type="evidence" value="ECO:0007669"/>
    <property type="project" value="TreeGrafter"/>
</dbReference>
<dbReference type="EMBL" id="UINC01002407">
    <property type="protein sequence ID" value="SUZ96353.1"/>
    <property type="molecule type" value="Genomic_DNA"/>
</dbReference>
<dbReference type="InterPro" id="IPR005653">
    <property type="entry name" value="OstA-like_N"/>
</dbReference>
<feature type="domain" description="LPS-assembly protein LptD central" evidence="3">
    <location>
        <begin position="481"/>
        <end position="987"/>
    </location>
</feature>
<evidence type="ECO:0000256" key="1">
    <source>
        <dbReference type="ARBA" id="ARBA00023237"/>
    </source>
</evidence>
<keyword evidence="1" id="KW-0472">Membrane</keyword>
<gene>
    <name evidence="4" type="ORF">METZ01_LOCUS49207</name>
</gene>
<evidence type="ECO:0000313" key="4">
    <source>
        <dbReference type="EMBL" id="SUZ96353.1"/>
    </source>
</evidence>
<accession>A0A381S5D2</accession>
<dbReference type="Pfam" id="PF13100">
    <property type="entry name" value="OstA_2"/>
    <property type="match status" value="1"/>
</dbReference>
<dbReference type="AlphaFoldDB" id="A0A381S5D2"/>
<reference evidence="4" key="1">
    <citation type="submission" date="2018-05" db="EMBL/GenBank/DDBJ databases">
        <authorList>
            <person name="Lanie J.A."/>
            <person name="Ng W.-L."/>
            <person name="Kazmierczak K.M."/>
            <person name="Andrzejewski T.M."/>
            <person name="Davidsen T.M."/>
            <person name="Wayne K.J."/>
            <person name="Tettelin H."/>
            <person name="Glass J.I."/>
            <person name="Rusch D."/>
            <person name="Podicherti R."/>
            <person name="Tsui H.-C.T."/>
            <person name="Winkler M.E."/>
        </authorList>
    </citation>
    <scope>NUCLEOTIDE SEQUENCE</scope>
</reference>
<evidence type="ECO:0000259" key="2">
    <source>
        <dbReference type="Pfam" id="PF13100"/>
    </source>
</evidence>
<dbReference type="InterPro" id="IPR045659">
    <property type="entry name" value="LptD_2"/>
</dbReference>
<sequence length="1179" mass="135243">MFRYICIFLPLCILADDRLRLNHADMLENITVKGQAIQILTGNVKFTKRNMVITCDRAKYREKTGQGSMTGKTKVIKEELTLTCDSLHFDSPNDILKTFGSTHIWDKDYDLFSDSLNYFTELNRGEALGNARLKQKDQIITADLLHYEKAPESDAVSYEAIGHVIIQEEERTATCGKAIYSQEKETTHLYLDPQVETDTRTLSGSKIELQYSDEELEYMYIPSKAHVVSASSGWQTSDTTNKSTSRDPIHLEDEMTGKVLKGFFVDGGLDSMRVEGMATTLYHIFEDSLYQGKNQASGDTMTILLQEKDLHQILIAGGGRGTFTPDPTNKKIDAPIVYKSDNIEYNIPDETTNLHSNAEIQHTDMNLSAGFLNINWQTNLLKAFPISPVDTTLKETRPTMKEAGKEPMSGDEMVYNLNTRRGKIIKGKTKTKDGYYHGNEIRNQADDTFYVKNSIYSTCDLDIPHFHFGGQKMKMIHNDKVVSRPLIFYIGGIPLFPLPFAIFPHQSGNRNSGWLMPSYGETSNRGQFLDGLGYYWAFSDYLDTKVTTSFADRQGFFVKVYNRYKKRYWYTGNFQFETRQNFKSSLPKADRDISHLNQLERTTDYNIRWSHNHTLRNDQSLRVDASYYSRGDFNRETGIDLSQRLDQQAISKATYSKRWKKSKNSLSMNFQLKQDLMAERKIDSSLGNPFFVEPTHSGYQLNKYSGTLPSISFRHGQSQLFPTKLMRKRWYHNISWNYSSSFTNKLRTYFETVQDPNPSDPPNYIWNEEDTTIYDGILTHNFSLNAPQKLFKYITVSPRLSLKSSWVNKSFDAYLDSETNNKESIERTGLAMRTTGSLGLSLRTQLYGLFPINIAEVKNIRHVMTPSVGYSYTPDFSKPLFGMDLGYFQTIIDTAGNEILHDRFSGTMAGGTPKTERQSMNISVNNVFQAKVKSLEEEKKIDLFSWRVSTSYNFVAEEFQLANLQSSIRTKIGEKLSLDIRMTHDFYKYNFEEDKRINTFNKNENGLIIPRLINAQFSTGFGFSGRRHKWAGETTPEAEEDSLATEETEGLGDFSSFPSSQSSTGGDKLWNTNVSLSYSYNNANPDNPLKSFWMNTSSSIQITKYWRVNYNARFDLESRDMVNHGFSIYRDLHCWEMSINWTPSGFGQGIYLKINVKSPTLEDLKFEQRGGIFQRRANF</sequence>
<protein>
    <submittedName>
        <fullName evidence="4">Uncharacterized protein</fullName>
    </submittedName>
</protein>
<evidence type="ECO:0000259" key="3">
    <source>
        <dbReference type="Pfam" id="PF19838"/>
    </source>
</evidence>
<dbReference type="GO" id="GO:0009279">
    <property type="term" value="C:cell outer membrane"/>
    <property type="evidence" value="ECO:0007669"/>
    <property type="project" value="TreeGrafter"/>
</dbReference>
<dbReference type="InterPro" id="IPR050218">
    <property type="entry name" value="LptD"/>
</dbReference>
<name>A0A381S5D2_9ZZZZ</name>